<protein>
    <submittedName>
        <fullName evidence="10">Bifunctional Armadillo-type fold/CCR4-NOT transcription complex subunit 1</fullName>
    </submittedName>
</protein>
<evidence type="ECO:0000256" key="6">
    <source>
        <dbReference type="SAM" id="MobiDB-lite"/>
    </source>
</evidence>
<evidence type="ECO:0000259" key="9">
    <source>
        <dbReference type="Pfam" id="PF16415"/>
    </source>
</evidence>
<dbReference type="InterPro" id="IPR032191">
    <property type="entry name" value="CNOT1_CAF1_bind"/>
</dbReference>
<evidence type="ECO:0000256" key="2">
    <source>
        <dbReference type="ARBA" id="ARBA00022491"/>
    </source>
</evidence>
<keyword evidence="4" id="KW-0804">Transcription</keyword>
<dbReference type="InterPro" id="IPR016024">
    <property type="entry name" value="ARM-type_fold"/>
</dbReference>
<feature type="domain" description="CCR4-Not complex component Not1 C-terminal" evidence="7">
    <location>
        <begin position="1800"/>
        <end position="2113"/>
    </location>
</feature>
<dbReference type="KEGG" id="bdw:94337563"/>
<organism evidence="10 11">
    <name type="scientific">Babesia duncani</name>
    <dbReference type="NCBI Taxonomy" id="323732"/>
    <lineage>
        <taxon>Eukaryota</taxon>
        <taxon>Sar</taxon>
        <taxon>Alveolata</taxon>
        <taxon>Apicomplexa</taxon>
        <taxon>Aconoidasida</taxon>
        <taxon>Piroplasmida</taxon>
        <taxon>Babesiidae</taxon>
        <taxon>Babesia</taxon>
    </lineage>
</organism>
<proteinExistence type="predicted"/>
<dbReference type="GO" id="GO:0030015">
    <property type="term" value="C:CCR4-NOT core complex"/>
    <property type="evidence" value="ECO:0007669"/>
    <property type="project" value="InterPro"/>
</dbReference>
<evidence type="ECO:0000259" key="8">
    <source>
        <dbReference type="Pfam" id="PF12842"/>
    </source>
</evidence>
<evidence type="ECO:0000256" key="1">
    <source>
        <dbReference type="ARBA" id="ARBA00004123"/>
    </source>
</evidence>
<accession>A0AAD9PJ00</accession>
<keyword evidence="3" id="KW-0805">Transcription regulation</keyword>
<sequence>MNSNGEHTSQSLESETDHLISTSIRQSERLKAICSTRQLDLLKRIVGDLDVFEFLNRDLVALVDDFVKDVSGNKLECGTDSSDIADMLISYLVSQAQDTKVANVLINVILFSKNSNVVTAAGFKLDQVLFEHGEGFNLEQCTLSDALVAVLLNNKQFLQTNEIFEADAKLNACTSLCRRLLMSEYVSEGVITTGTKYDVYNIICKIENRHLKELAHRVNWDKFVSDVRNFCHFSPLKPLQKFVDNLIKTCKFVETRADFHCDFLWLISEKTFVNTGLQADLILYFITNCARDYVVPLSDTGIVDTFQSLVEGTRRSNLEPLLWILDTDILLALLSILYNNAQEKEFKQVFSTILLDDSELLYTKAIICKLCMIWKQDQLVNKDGQVRVRMATMNPLFWYMFEACLEQFTTRDALLASVKQLNGETSPGRSTLPLLEFTASMARYMPGECSILLLLELLRFVKYDVDVMSYTIFGLPTQLQDIFKSSTLKFSKGILEIVCFCRQHFDWSFMTMLTCTIDQLVNFGCKSNSAQAMLASGFLQYLQWKLEQIQTAKQSQEWNIKIFRPSAAIVAEIFCILEHIMGCSKELVTLFYYYTKIYNQLKHYNVLLLSLFKALDVFVSGVPHSVLRDKVHQLDLTDKIATIIGENKNVYGYLLLNKDIEQGTSQIVALIFAGQMHENILQAIHLLNTDDDTIRSQCILDLLLRKFINQLYRIFDLNVPGDFCLHCHDGASAKLANTLYKLAIFCGEVINENLSEVHCDSVYMLFCIILESLRRDEIHLCEFAILAFATVKNVLCYPLFSKCFVKEKRFECLFPTFSNEVLLAICKFGDSVFQLEGHHLSRMHLNEVGCLKSAFAKPVKSTGVQILKQTDDKPDSANGTPKSSDAFCSIVNLAVNAQYRMLRWESTWQKEQLEIDESTLTLDVILETLGLDFHSPPNALDIINLLDISFHNKSFMNQVDHLVINGHIDWLLFIVYRHVLVKGESSFSDCLIFMSTLGGTRMIDAMTRLGAYAINSFLKYISCLGSNPIYRKVLKTGAAWLGAITIGRNKPLLSKHLDVKQLVLYSLDKGILSTTLPAVCKLMEHVNESKIFKPPNPWTCSILSLLSDIYKIRHLKPSLRFDLAMLFKFLDFNISQNTSNQPIQSSRLHEMDSFKQTSSIWTTNLLVRMGALPTPEPPLKPPTIHPDITGVIKRKINLNPKLHALHHVQWIDVIAAAVEACLGDSGTIIEQTVFTCLNTCSELIKNDFTQDVPLDIIKKTSAMMMSGLCSNLVIANSHEQMAKVFANTLQQELEKHKDPLIANNLDQIVSMVSRDHFGLVIALIEQSALDYSVKVLDAALQAWQSNPEVVSEFEIQDALKWQSKNPSLASLQLNVYKRFATLVPSASNTRQQQQPQGEQQPMRSVSSPSQEKRGNIRLPNFMMIPPIDAIPTNLILLKFDEFESRLREEIKYTLIYPPTVPVTQCKFMYNADTPSLLILSCLPNNHCIFSLLWSMHYICTNGAKSNEAIECITAKILKSVQEPSKNVDVNSVLMEVELCLLEMLMHACQQVSAMATSMLPTLSLGKLSTFVRFKLIKLNVLDHFMVTSMDSEQLSRTMYHLCAKSGYLGINDLPQSMQKLTSIDPTINIKLSSGQTIELNEIYKRIVNAQVETNKYRTCASCISEAHVRNRMLLQITEPIKNTIFIGSYKLYLSAQDKSEFFASFIETPPDQFLTVSLMWTLQMALESDTSETSRSASQQTSAAYCNAWANMIVGLSRGDLFLLQKALHLILAMIQNRNYYPFFEHIVSDITDLLDSNGAFAAVGHFLIACCPSEFKDFAMHWLNLFSKRTLISQLVANPNDWPILNQLLVEALTHCIQHKAANVTLLLVLVMQKTPEFICGYYMNLIDVIAPRSIQLRNLVGCALPRSVKLPSPVVNTENAESPAINFTNHVITICRHTQLKCLTDAYIMGPNDNIVQLLQKELKLTDVAQFDMPLVNHYVLYLGSTLPTILSKITTDSIQNAAAQCSLLLENIIIKSTPHARHLILSCITNHLRYPNGTTRNLCKIIMNLFEKYEPPIQEQITLVLLERLLVPKPHPWGILNLFFQLVKEPQYKFWNKVSRTPELEMHMKKIISSCSLVAPQERIEESTLERESRD</sequence>
<dbReference type="PANTHER" id="PTHR13162">
    <property type="entry name" value="CCR4-NOT TRANSCRIPTION COMPLEX"/>
    <property type="match status" value="1"/>
</dbReference>
<reference evidence="10" key="1">
    <citation type="journal article" date="2023" name="Nat. Microbiol.">
        <title>Babesia duncani multi-omics identifies virulence factors and drug targets.</title>
        <authorList>
            <person name="Singh P."/>
            <person name="Lonardi S."/>
            <person name="Liang Q."/>
            <person name="Vydyam P."/>
            <person name="Khabirova E."/>
            <person name="Fang T."/>
            <person name="Gihaz S."/>
            <person name="Thekkiniath J."/>
            <person name="Munshi M."/>
            <person name="Abel S."/>
            <person name="Ciampossin L."/>
            <person name="Batugedara G."/>
            <person name="Gupta M."/>
            <person name="Lu X.M."/>
            <person name="Lenz T."/>
            <person name="Chakravarty S."/>
            <person name="Cornillot E."/>
            <person name="Hu Y."/>
            <person name="Ma W."/>
            <person name="Gonzalez L.M."/>
            <person name="Sanchez S."/>
            <person name="Estrada K."/>
            <person name="Sanchez-Flores A."/>
            <person name="Montero E."/>
            <person name="Harb O.S."/>
            <person name="Le Roch K.G."/>
            <person name="Mamoun C.B."/>
        </authorList>
    </citation>
    <scope>NUCLEOTIDE SEQUENCE</scope>
    <source>
        <strain evidence="10">WA1</strain>
    </source>
</reference>
<dbReference type="InterPro" id="IPR007196">
    <property type="entry name" value="CCR4-Not_Not1_C"/>
</dbReference>
<dbReference type="Gene3D" id="1.25.40.800">
    <property type="match status" value="1"/>
</dbReference>
<dbReference type="EMBL" id="JALLKP010000004">
    <property type="protein sequence ID" value="KAK2195589.1"/>
    <property type="molecule type" value="Genomic_DNA"/>
</dbReference>
<evidence type="ECO:0000259" key="7">
    <source>
        <dbReference type="Pfam" id="PF04054"/>
    </source>
</evidence>
<dbReference type="Proteomes" id="UP001214638">
    <property type="component" value="Unassembled WGS sequence"/>
</dbReference>
<comment type="caution">
    <text evidence="10">The sequence shown here is derived from an EMBL/GenBank/DDBJ whole genome shotgun (WGS) entry which is preliminary data.</text>
</comment>
<dbReference type="InterPro" id="IPR024557">
    <property type="entry name" value="CNOT1_dom_4"/>
</dbReference>
<evidence type="ECO:0000256" key="3">
    <source>
        <dbReference type="ARBA" id="ARBA00023015"/>
    </source>
</evidence>
<name>A0AAD9PJ00_9APIC</name>
<dbReference type="GeneID" id="94337563"/>
<dbReference type="GO" id="GO:0060090">
    <property type="term" value="F:molecular adaptor activity"/>
    <property type="evidence" value="ECO:0007669"/>
    <property type="project" value="TreeGrafter"/>
</dbReference>
<dbReference type="Gene3D" id="1.25.40.180">
    <property type="match status" value="1"/>
</dbReference>
<dbReference type="Pfam" id="PF12842">
    <property type="entry name" value="DUF3819"/>
    <property type="match status" value="1"/>
</dbReference>
<comment type="subcellular location">
    <subcellularLocation>
        <location evidence="1">Nucleus</location>
    </subcellularLocation>
</comment>
<dbReference type="GO" id="GO:0000288">
    <property type="term" value="P:nuclear-transcribed mRNA catabolic process, deadenylation-dependent decay"/>
    <property type="evidence" value="ECO:0007669"/>
    <property type="project" value="TreeGrafter"/>
</dbReference>
<feature type="domain" description="CCR4-NOT transcription complex subunit 1" evidence="8">
    <location>
        <begin position="1226"/>
        <end position="1342"/>
    </location>
</feature>
<dbReference type="InterPro" id="IPR040398">
    <property type="entry name" value="Not1"/>
</dbReference>
<dbReference type="GO" id="GO:0005634">
    <property type="term" value="C:nucleus"/>
    <property type="evidence" value="ECO:0007669"/>
    <property type="project" value="UniProtKB-SubCell"/>
</dbReference>
<evidence type="ECO:0000256" key="4">
    <source>
        <dbReference type="ARBA" id="ARBA00023163"/>
    </source>
</evidence>
<dbReference type="Pfam" id="PF16415">
    <property type="entry name" value="CNOT1_CAF1_bind"/>
    <property type="match status" value="1"/>
</dbReference>
<evidence type="ECO:0000313" key="10">
    <source>
        <dbReference type="EMBL" id="KAK2195589.1"/>
    </source>
</evidence>
<dbReference type="SUPFAM" id="SSF48371">
    <property type="entry name" value="ARM repeat"/>
    <property type="match status" value="1"/>
</dbReference>
<keyword evidence="11" id="KW-1185">Reference proteome</keyword>
<dbReference type="GO" id="GO:0017148">
    <property type="term" value="P:negative regulation of translation"/>
    <property type="evidence" value="ECO:0007669"/>
    <property type="project" value="InterPro"/>
</dbReference>
<feature type="domain" description="CCR4-NOT transcription complex subunit 1 CAF1-binding" evidence="9">
    <location>
        <begin position="991"/>
        <end position="1147"/>
    </location>
</feature>
<dbReference type="Gene3D" id="1.25.40.790">
    <property type="match status" value="1"/>
</dbReference>
<dbReference type="Pfam" id="PF04054">
    <property type="entry name" value="Not1"/>
    <property type="match status" value="1"/>
</dbReference>
<evidence type="ECO:0000256" key="5">
    <source>
        <dbReference type="ARBA" id="ARBA00023242"/>
    </source>
</evidence>
<gene>
    <name evidence="10" type="ORF">BdWA1_003266</name>
</gene>
<keyword evidence="2" id="KW-0678">Repressor</keyword>
<keyword evidence="5" id="KW-0539">Nucleus</keyword>
<dbReference type="GO" id="GO:0000932">
    <property type="term" value="C:P-body"/>
    <property type="evidence" value="ECO:0007669"/>
    <property type="project" value="TreeGrafter"/>
</dbReference>
<dbReference type="PANTHER" id="PTHR13162:SF8">
    <property type="entry name" value="CCR4-NOT TRANSCRIPTION COMPLEX SUBUNIT 1"/>
    <property type="match status" value="1"/>
</dbReference>
<dbReference type="RefSeq" id="XP_067802432.1">
    <property type="nucleotide sequence ID" value="XM_067948281.1"/>
</dbReference>
<feature type="compositionally biased region" description="Low complexity" evidence="6">
    <location>
        <begin position="1391"/>
        <end position="1401"/>
    </location>
</feature>
<feature type="region of interest" description="Disordered" evidence="6">
    <location>
        <begin position="1386"/>
        <end position="1411"/>
    </location>
</feature>
<evidence type="ECO:0000313" key="11">
    <source>
        <dbReference type="Proteomes" id="UP001214638"/>
    </source>
</evidence>